<dbReference type="SUPFAM" id="SSF53067">
    <property type="entry name" value="Actin-like ATPase domain"/>
    <property type="match status" value="1"/>
</dbReference>
<dbReference type="EMBL" id="CADCVR010000096">
    <property type="protein sequence ID" value="CAA9517562.1"/>
    <property type="molecule type" value="Genomic_DNA"/>
</dbReference>
<sequence length="329" mass="33233">MVLPVAGGCVIGVDLGGTKLLAGAVDAGLDVHHRAYRLAPASDLRAVIDAVASVVEEARAAVGGEVRAVGFGIPSLFDHERAVAVSTVHLPIRDVPFRDVMAERLGLPVFVDNDANVAMLAEHRFGAARGAKHALLLTLGTGIGGAIVVDGALVRGALGSAGELGHMVIDLDGPRCQGNCPSRGCLEALASGTALGRDGLQAAHEHPASGLGRALAEGRVMTGALVTELAHDGDPTAGAVMRRVGEYLGIGIASLVNIFNPSVVVVGGGVIAAGELLLEPAREVLAQRALSPSREAARIVPARFGAESGMLGAAILARDGAEEAERAGG</sequence>
<dbReference type="PANTHER" id="PTHR18964:SF173">
    <property type="entry name" value="GLUCOKINASE"/>
    <property type="match status" value="1"/>
</dbReference>
<dbReference type="InterPro" id="IPR043129">
    <property type="entry name" value="ATPase_NBD"/>
</dbReference>
<dbReference type="Gene3D" id="3.30.420.40">
    <property type="match status" value="2"/>
</dbReference>
<dbReference type="AlphaFoldDB" id="A0A6J4TAU4"/>
<protein>
    <recommendedName>
        <fullName evidence="3">Glucokinase</fullName>
    </recommendedName>
</protein>
<dbReference type="Pfam" id="PF00480">
    <property type="entry name" value="ROK"/>
    <property type="match status" value="1"/>
</dbReference>
<evidence type="ECO:0000256" key="1">
    <source>
        <dbReference type="ARBA" id="ARBA00006479"/>
    </source>
</evidence>
<gene>
    <name evidence="2" type="ORF">AVDCRST_MAG53-3295</name>
</gene>
<dbReference type="PANTHER" id="PTHR18964">
    <property type="entry name" value="ROK (REPRESSOR, ORF, KINASE) FAMILY"/>
    <property type="match status" value="1"/>
</dbReference>
<name>A0A6J4TAU4_9ACTN</name>
<evidence type="ECO:0008006" key="3">
    <source>
        <dbReference type="Google" id="ProtNLM"/>
    </source>
</evidence>
<organism evidence="2">
    <name type="scientific">uncultured Solirubrobacteraceae bacterium</name>
    <dbReference type="NCBI Taxonomy" id="1162706"/>
    <lineage>
        <taxon>Bacteria</taxon>
        <taxon>Bacillati</taxon>
        <taxon>Actinomycetota</taxon>
        <taxon>Thermoleophilia</taxon>
        <taxon>Solirubrobacterales</taxon>
        <taxon>Solirubrobacteraceae</taxon>
        <taxon>environmental samples</taxon>
    </lineage>
</organism>
<evidence type="ECO:0000313" key="2">
    <source>
        <dbReference type="EMBL" id="CAA9517562.1"/>
    </source>
</evidence>
<dbReference type="InterPro" id="IPR049874">
    <property type="entry name" value="ROK_cs"/>
</dbReference>
<dbReference type="InterPro" id="IPR000600">
    <property type="entry name" value="ROK"/>
</dbReference>
<accession>A0A6J4TAU4</accession>
<proteinExistence type="inferred from homology"/>
<comment type="similarity">
    <text evidence="1">Belongs to the ROK (NagC/XylR) family.</text>
</comment>
<reference evidence="2" key="1">
    <citation type="submission" date="2020-02" db="EMBL/GenBank/DDBJ databases">
        <authorList>
            <person name="Meier V. D."/>
        </authorList>
    </citation>
    <scope>NUCLEOTIDE SEQUENCE</scope>
    <source>
        <strain evidence="2">AVDCRST_MAG53</strain>
    </source>
</reference>
<dbReference type="PROSITE" id="PS01125">
    <property type="entry name" value="ROK"/>
    <property type="match status" value="1"/>
</dbReference>